<keyword evidence="1 4" id="KW-0808">Transferase</keyword>
<dbReference type="EC" id="2.3.1.39" evidence="4"/>
<dbReference type="InterPro" id="IPR016036">
    <property type="entry name" value="Malonyl_transacylase_ACP-bd"/>
</dbReference>
<dbReference type="InterPro" id="IPR014043">
    <property type="entry name" value="Acyl_transferase_dom"/>
</dbReference>
<sequence length="310" mass="34485">MKKVVFLFDGQGAFKPGIGRELYAKYQKAKEIIEHSSSILNYDLKKYIWGEEASKTSSLTSVAQPAISVISLAYAEILKEMGISGSVSLGHSLGEATAIVYCEVLDFSDGIRMIKKRGEVMEKGGKEGTMMAVINVDMNLLEKECQRISDEIKEPVVIANINAPNQIVVSGSKEGIKRIAQFATQNKGRGILLEVGGAWHSPYLSDASEEFANFLDTLEFKDPKKDFYSVVDQKILTSKEAIKDSLKRQMLSRVNWVMAIENLKRMGYDLFLEIGPSRILKDLVAKIDSSIQVDSVALYTELDEVKKKLL</sequence>
<feature type="active site" evidence="5">
    <location>
        <position position="200"/>
    </location>
</feature>
<dbReference type="InterPro" id="IPR016035">
    <property type="entry name" value="Acyl_Trfase/lysoPLipase"/>
</dbReference>
<dbReference type="EMBL" id="DTGZ01000071">
    <property type="protein sequence ID" value="HGV97432.1"/>
    <property type="molecule type" value="Genomic_DNA"/>
</dbReference>
<dbReference type="Pfam" id="PF00698">
    <property type="entry name" value="Acyl_transf_1"/>
    <property type="match status" value="1"/>
</dbReference>
<dbReference type="SMART" id="SM00827">
    <property type="entry name" value="PKS_AT"/>
    <property type="match status" value="1"/>
</dbReference>
<dbReference type="GO" id="GO:0006633">
    <property type="term" value="P:fatty acid biosynthetic process"/>
    <property type="evidence" value="ECO:0007669"/>
    <property type="project" value="TreeGrafter"/>
</dbReference>
<evidence type="ECO:0000256" key="3">
    <source>
        <dbReference type="ARBA" id="ARBA00048462"/>
    </source>
</evidence>
<evidence type="ECO:0000256" key="1">
    <source>
        <dbReference type="ARBA" id="ARBA00022679"/>
    </source>
</evidence>
<dbReference type="PANTHER" id="PTHR42681">
    <property type="entry name" value="MALONYL-COA-ACYL CARRIER PROTEIN TRANSACYLASE, MITOCHONDRIAL"/>
    <property type="match status" value="1"/>
</dbReference>
<feature type="active site" evidence="5">
    <location>
        <position position="92"/>
    </location>
</feature>
<protein>
    <recommendedName>
        <fullName evidence="4">Malonyl CoA-acyl carrier protein transacylase</fullName>
        <ecNumber evidence="4">2.3.1.39</ecNumber>
    </recommendedName>
</protein>
<dbReference type="SUPFAM" id="SSF55048">
    <property type="entry name" value="Probable ACP-binding domain of malonyl-CoA ACP transacylase"/>
    <property type="match status" value="1"/>
</dbReference>
<dbReference type="GO" id="GO:0005829">
    <property type="term" value="C:cytosol"/>
    <property type="evidence" value="ECO:0007669"/>
    <property type="project" value="TreeGrafter"/>
</dbReference>
<comment type="catalytic activity">
    <reaction evidence="3 4">
        <text>holo-[ACP] + malonyl-CoA = malonyl-[ACP] + CoA</text>
        <dbReference type="Rhea" id="RHEA:41792"/>
        <dbReference type="Rhea" id="RHEA-COMP:9623"/>
        <dbReference type="Rhea" id="RHEA-COMP:9685"/>
        <dbReference type="ChEBI" id="CHEBI:57287"/>
        <dbReference type="ChEBI" id="CHEBI:57384"/>
        <dbReference type="ChEBI" id="CHEBI:64479"/>
        <dbReference type="ChEBI" id="CHEBI:78449"/>
        <dbReference type="EC" id="2.3.1.39"/>
    </reaction>
</comment>
<evidence type="ECO:0000259" key="6">
    <source>
        <dbReference type="SMART" id="SM00827"/>
    </source>
</evidence>
<accession>A0A7C4X8P5</accession>
<dbReference type="InterPro" id="IPR024925">
    <property type="entry name" value="Malonyl_CoA-ACP_transAc"/>
</dbReference>
<gene>
    <name evidence="7" type="ORF">ENV60_03935</name>
</gene>
<feature type="domain" description="Malonyl-CoA:ACP transacylase (MAT)" evidence="6">
    <location>
        <begin position="7"/>
        <end position="300"/>
    </location>
</feature>
<dbReference type="Gene3D" id="3.30.70.250">
    <property type="entry name" value="Malonyl-CoA ACP transacylase, ACP-binding"/>
    <property type="match status" value="1"/>
</dbReference>
<evidence type="ECO:0000256" key="2">
    <source>
        <dbReference type="ARBA" id="ARBA00023315"/>
    </source>
</evidence>
<name>A0A7C4X8P5_UNCW3</name>
<dbReference type="Gene3D" id="3.40.366.10">
    <property type="entry name" value="Malonyl-Coenzyme A Acyl Carrier Protein, domain 2"/>
    <property type="match status" value="1"/>
</dbReference>
<comment type="similarity">
    <text evidence="4">Belongs to the fabD family.</text>
</comment>
<dbReference type="PIRSF" id="PIRSF000446">
    <property type="entry name" value="Mct"/>
    <property type="match status" value="1"/>
</dbReference>
<evidence type="ECO:0000313" key="7">
    <source>
        <dbReference type="EMBL" id="HGV97432.1"/>
    </source>
</evidence>
<dbReference type="PANTHER" id="PTHR42681:SF1">
    <property type="entry name" value="MALONYL-COA-ACYL CARRIER PROTEIN TRANSACYLASE, MITOCHONDRIAL"/>
    <property type="match status" value="1"/>
</dbReference>
<comment type="caution">
    <text evidence="7">The sequence shown here is derived from an EMBL/GenBank/DDBJ whole genome shotgun (WGS) entry which is preliminary data.</text>
</comment>
<organism evidence="7">
    <name type="scientific">candidate division WOR-3 bacterium</name>
    <dbReference type="NCBI Taxonomy" id="2052148"/>
    <lineage>
        <taxon>Bacteria</taxon>
        <taxon>Bacteria division WOR-3</taxon>
    </lineage>
</organism>
<evidence type="ECO:0000256" key="5">
    <source>
        <dbReference type="PIRSR" id="PIRSR000446-1"/>
    </source>
</evidence>
<dbReference type="InterPro" id="IPR001227">
    <property type="entry name" value="Ac_transferase_dom_sf"/>
</dbReference>
<dbReference type="InterPro" id="IPR050858">
    <property type="entry name" value="Mal-CoA-ACP_Trans/PKS_FabD"/>
</dbReference>
<dbReference type="AlphaFoldDB" id="A0A7C4X8P5"/>
<keyword evidence="2 4" id="KW-0012">Acyltransferase</keyword>
<proteinExistence type="inferred from homology"/>
<dbReference type="SUPFAM" id="SSF52151">
    <property type="entry name" value="FabD/lysophospholipase-like"/>
    <property type="match status" value="1"/>
</dbReference>
<reference evidence="7" key="1">
    <citation type="journal article" date="2020" name="mSystems">
        <title>Genome- and Community-Level Interaction Insights into Carbon Utilization and Element Cycling Functions of Hydrothermarchaeota in Hydrothermal Sediment.</title>
        <authorList>
            <person name="Zhou Z."/>
            <person name="Liu Y."/>
            <person name="Xu W."/>
            <person name="Pan J."/>
            <person name="Luo Z.H."/>
            <person name="Li M."/>
        </authorList>
    </citation>
    <scope>NUCLEOTIDE SEQUENCE [LARGE SCALE GENOMIC DNA]</scope>
    <source>
        <strain evidence="7">SpSt-774</strain>
    </source>
</reference>
<dbReference type="GO" id="GO:0004314">
    <property type="term" value="F:[acyl-carrier-protein] S-malonyltransferase activity"/>
    <property type="evidence" value="ECO:0007669"/>
    <property type="project" value="UniProtKB-EC"/>
</dbReference>
<evidence type="ECO:0000256" key="4">
    <source>
        <dbReference type="PIRNR" id="PIRNR000446"/>
    </source>
</evidence>